<reference evidence="5 9" key="6">
    <citation type="submission" date="2019-09" db="EMBL/GenBank/DDBJ databases">
        <title>FDA dAtabase for Regulatory Grade micrObial Sequences (FDA-ARGOS): Supporting development and validation of Infectious Disease Dx tests.</title>
        <authorList>
            <person name="Sciortino C."/>
            <person name="Tallon L."/>
            <person name="Sadzewicz L."/>
            <person name="Vavikolanu K."/>
            <person name="Mehta A."/>
            <person name="Aluvathingal J."/>
            <person name="Nadendla S."/>
            <person name="Nandy P."/>
            <person name="Geyer C."/>
            <person name="Yan Y."/>
            <person name="Sichtig H."/>
        </authorList>
    </citation>
    <scope>NUCLEOTIDE SEQUENCE [LARGE SCALE GENOMIC DNA]</scope>
    <source>
        <strain evidence="5 9">FDAARGOS_643</strain>
    </source>
</reference>
<feature type="transmembrane region" description="Helical" evidence="1">
    <location>
        <begin position="29"/>
        <end position="47"/>
    </location>
</feature>
<dbReference type="GO" id="GO:0022857">
    <property type="term" value="F:transmembrane transporter activity"/>
    <property type="evidence" value="ECO:0007669"/>
    <property type="project" value="UniProtKB-UniRule"/>
</dbReference>
<evidence type="ECO:0000313" key="5">
    <source>
        <dbReference type="EMBL" id="QEU10374.1"/>
    </source>
</evidence>
<dbReference type="RefSeq" id="WP_028720722.1">
    <property type="nucleotide sequence ID" value="NZ_CAJGAB010000004.1"/>
</dbReference>
<evidence type="ECO:0000313" key="8">
    <source>
        <dbReference type="Proteomes" id="UP000272010"/>
    </source>
</evidence>
<dbReference type="GeneID" id="78896950"/>
<feature type="transmembrane region" description="Helical" evidence="1">
    <location>
        <begin position="175"/>
        <end position="193"/>
    </location>
</feature>
<evidence type="ECO:0000313" key="9">
    <source>
        <dbReference type="Proteomes" id="UP000324507"/>
    </source>
</evidence>
<evidence type="ECO:0000313" key="3">
    <source>
        <dbReference type="EMBL" id="ATQ55148.1"/>
    </source>
</evidence>
<dbReference type="InterPro" id="IPR003744">
    <property type="entry name" value="YhhQ"/>
</dbReference>
<dbReference type="STRING" id="147645.A6J80_09105"/>
<dbReference type="Pfam" id="PF02592">
    <property type="entry name" value="Vut_1"/>
    <property type="match status" value="1"/>
</dbReference>
<keyword evidence="1" id="KW-0472">Membrane</keyword>
<reference evidence="8" key="5">
    <citation type="submission" date="2018-07" db="EMBL/GenBank/DDBJ databases">
        <title>Genome Structure of the Opportunistic Pathogen Paracoccus yeei (Alphaproteobacteria) and Identification of Putative Virulence Factors.</title>
        <authorList>
            <person name="Lasek R."/>
            <person name="Szuplewska M."/>
            <person name="Mitura M."/>
            <person name="Decewicz P."/>
            <person name="Chmielowska C."/>
            <person name="Pawlot A."/>
            <person name="Sentkowska D."/>
            <person name="Czarnecki J."/>
            <person name="Bartosik D."/>
        </authorList>
    </citation>
    <scope>NUCLEOTIDE SEQUENCE [LARGE SCALE GENOMIC DNA]</scope>
    <source>
        <strain evidence="8">CCUG 32053</strain>
    </source>
</reference>
<reference evidence="2" key="3">
    <citation type="submission" date="2017-12" db="EMBL/GenBank/DDBJ databases">
        <title>FDA dAtabase for Regulatory Grade micrObial Sequences (FDA-ARGOS): Supporting development and validation of Infectious Disease Dx tests.</title>
        <authorList>
            <person name="Campos J."/>
            <person name="Goldberg B."/>
            <person name="Tallon L."/>
            <person name="Sadzewicz L."/>
            <person name="Sengamalay N."/>
            <person name="Ott S."/>
            <person name="Godinez A."/>
            <person name="Nagaraj S."/>
            <person name="Vyas G."/>
            <person name="Aluvathingal J."/>
            <person name="Nadendla S."/>
            <person name="Geyer C."/>
            <person name="Nandy P."/>
            <person name="Hobson J."/>
            <person name="Sichtig H."/>
        </authorList>
    </citation>
    <scope>NUCLEOTIDE SEQUENCE</scope>
    <source>
        <strain evidence="2">FDAARGOS_252</strain>
    </source>
</reference>
<dbReference type="GO" id="GO:0005886">
    <property type="term" value="C:plasma membrane"/>
    <property type="evidence" value="ECO:0007669"/>
    <property type="project" value="UniProtKB-SubCell"/>
</dbReference>
<dbReference type="Proteomes" id="UP000272010">
    <property type="component" value="Chromosome"/>
</dbReference>
<dbReference type="Proteomes" id="UP000324507">
    <property type="component" value="Chromosome"/>
</dbReference>
<feature type="transmembrane region" description="Helical" evidence="1">
    <location>
        <begin position="115"/>
        <end position="135"/>
    </location>
</feature>
<dbReference type="AlphaFoldDB" id="A0A1V0GRN1"/>
<organism evidence="2 6">
    <name type="scientific">Paracoccus yeei</name>
    <dbReference type="NCBI Taxonomy" id="147645"/>
    <lineage>
        <taxon>Bacteria</taxon>
        <taxon>Pseudomonadati</taxon>
        <taxon>Pseudomonadota</taxon>
        <taxon>Alphaproteobacteria</taxon>
        <taxon>Rhodobacterales</taxon>
        <taxon>Paracoccaceae</taxon>
        <taxon>Paracoccus</taxon>
    </lineage>
</organism>
<evidence type="ECO:0000313" key="2">
    <source>
        <dbReference type="EMBL" id="ARC36517.1"/>
    </source>
</evidence>
<dbReference type="EMBL" id="CP044081">
    <property type="protein sequence ID" value="QEU10374.1"/>
    <property type="molecule type" value="Genomic_DNA"/>
</dbReference>
<name>A0A1V0GRN1_9RHOB</name>
<dbReference type="PANTHER" id="PTHR34300">
    <property type="entry name" value="QUEUOSINE PRECURSOR TRANSPORTER-RELATED"/>
    <property type="match status" value="1"/>
</dbReference>
<keyword evidence="1" id="KW-0997">Cell inner membrane</keyword>
<dbReference type="HAMAP" id="MF_02088">
    <property type="entry name" value="Q_prec_transport"/>
    <property type="match status" value="1"/>
</dbReference>
<reference evidence="4" key="4">
    <citation type="journal article" date="2018" name="Front. Microbiol.">
        <title>Genome Structure of the Opportunistic Pathogen Paracoccus yeei (Alphaproteobacteria) and Identification of Putative Virulence Factors.</title>
        <authorList>
            <person name="Lasek R."/>
            <person name="Szuplewska M."/>
            <person name="Mitura M."/>
            <person name="Decewicz P."/>
            <person name="Chmielowska C."/>
            <person name="Pawlot A."/>
            <person name="Sentkowska D."/>
            <person name="Czarnecki J."/>
            <person name="Bartosik D."/>
        </authorList>
    </citation>
    <scope>NUCLEOTIDE SEQUENCE</scope>
    <source>
        <strain evidence="4">CCUG 32053</strain>
    </source>
</reference>
<accession>A0A1V0GRN1</accession>
<comment type="function">
    <text evidence="1">Involved in the import of queuosine (Q) precursors, required for Q precursor salvage.</text>
</comment>
<feature type="transmembrane region" description="Helical" evidence="1">
    <location>
        <begin position="83"/>
        <end position="103"/>
    </location>
</feature>
<dbReference type="OrthoDB" id="7065604at2"/>
<proteinExistence type="inferred from homology"/>
<dbReference type="EMBL" id="CP020442">
    <property type="protein sequence ID" value="ARC36517.1"/>
    <property type="molecule type" value="Genomic_DNA"/>
</dbReference>
<gene>
    <name evidence="2" type="ORF">A6J80_09105</name>
    <name evidence="5" type="ORF">FOB51_21570</name>
    <name evidence="4" type="ORF">PY32053_02857</name>
    <name evidence="3" type="ORF">PYTT13_04580</name>
</gene>
<reference evidence="3 7" key="2">
    <citation type="submission" date="2017-10" db="EMBL/GenBank/DDBJ databases">
        <title>Complete genome sequence of Paracoccus yeei TT13 isolated from human skin.</title>
        <authorList>
            <person name="Lee K."/>
            <person name="Lim J.Y."/>
            <person name="Hwang I."/>
        </authorList>
    </citation>
    <scope>NUCLEOTIDE SEQUENCE [LARGE SCALE GENOMIC DNA]</scope>
    <source>
        <strain evidence="3 7">TT13</strain>
    </source>
</reference>
<evidence type="ECO:0000313" key="7">
    <source>
        <dbReference type="Proteomes" id="UP000229314"/>
    </source>
</evidence>
<keyword evidence="6" id="KW-1185">Reference proteome</keyword>
<evidence type="ECO:0000256" key="1">
    <source>
        <dbReference type="HAMAP-Rule" id="MF_02088"/>
    </source>
</evidence>
<evidence type="ECO:0000313" key="6">
    <source>
        <dbReference type="Proteomes" id="UP000191257"/>
    </source>
</evidence>
<dbReference type="KEGG" id="pye:A6J80_09105"/>
<comment type="similarity">
    <text evidence="1">Belongs to the vitamin uptake transporter (VUT/ECF) (TC 2.A.88) family. Q precursor transporter subfamily.</text>
</comment>
<keyword evidence="1" id="KW-0813">Transport</keyword>
<keyword evidence="1" id="KW-0812">Transmembrane</keyword>
<comment type="subcellular location">
    <subcellularLocation>
        <location evidence="1">Cell inner membrane</location>
        <topology evidence="1">Multi-pass membrane protein</topology>
    </subcellularLocation>
</comment>
<dbReference type="Proteomes" id="UP000191257">
    <property type="component" value="Chromosome"/>
</dbReference>
<dbReference type="eggNOG" id="COG1738">
    <property type="taxonomic scope" value="Bacteria"/>
</dbReference>
<evidence type="ECO:0000313" key="4">
    <source>
        <dbReference type="EMBL" id="AYF02445.1"/>
    </source>
</evidence>
<dbReference type="PANTHER" id="PTHR34300:SF1">
    <property type="entry name" value="QUEUOSINE PRECURSOR TRANSPORTER"/>
    <property type="match status" value="1"/>
</dbReference>
<reference evidence="6" key="1">
    <citation type="submission" date="2017-03" db="EMBL/GenBank/DDBJ databases">
        <title>FDA dAtabase for Regulatory Grade micrObial Sequences (FDA-ARGOS): Supporting development and validation of Infectious Disease Dx tests.</title>
        <authorList>
            <person name="Minogue T."/>
            <person name="Wolcott M."/>
            <person name="Wasieloski L."/>
            <person name="Aguilar W."/>
            <person name="Moore D."/>
            <person name="Tallon L."/>
            <person name="Sadzewicz L."/>
            <person name="Sengamalay N."/>
            <person name="Ott S."/>
            <person name="Godinez A."/>
            <person name="Nagaraj S."/>
            <person name="Nadendla S."/>
            <person name="Geyer C."/>
            <person name="Sichtig H."/>
        </authorList>
    </citation>
    <scope>NUCLEOTIDE SEQUENCE [LARGE SCALE GENOMIC DNA]</scope>
    <source>
        <strain evidence="6">FDAARGOS_252</strain>
    </source>
</reference>
<keyword evidence="1" id="KW-1133">Transmembrane helix</keyword>
<dbReference type="Proteomes" id="UP000229314">
    <property type="component" value="Chromosome"/>
</dbReference>
<feature type="transmembrane region" description="Helical" evidence="1">
    <location>
        <begin position="59"/>
        <end position="77"/>
    </location>
</feature>
<dbReference type="EMBL" id="CP024422">
    <property type="protein sequence ID" value="ATQ55148.1"/>
    <property type="molecule type" value="Genomic_DNA"/>
</dbReference>
<keyword evidence="1" id="KW-1003">Cell membrane</keyword>
<protein>
    <recommendedName>
        <fullName evidence="1">Probable queuosine precursor transporter</fullName>
        <shortName evidence="1">Q precursor transporter</shortName>
    </recommendedName>
</protein>
<sequence length="206" mass="22288">MSRILPGVIAMAIVVVASNILVQHLLGDWLTWGALTYPVAFLVTDIMNRVYGAQAARRVVFAGFITGVLCSVVAAGFDKTTLRIAVASGAAFLSAQLMDITIFNQLRKYNWWLPPLAGSLVGSVLDTAVFFTIAFSSGLTPLFPGDDVSWANELVPMLGHGPVQPLWVSLAVADWLVKMAQAIVALIPFRIIVGNLIERRSKFIDC</sequence>
<dbReference type="EMBL" id="CP031078">
    <property type="protein sequence ID" value="AYF02445.1"/>
    <property type="molecule type" value="Genomic_DNA"/>
</dbReference>